<gene>
    <name evidence="8" type="primary">g1406</name>
    <name evidence="8" type="ORF">VP750_LOCUS1211</name>
</gene>
<feature type="coiled-coil region" evidence="6">
    <location>
        <begin position="112"/>
        <end position="139"/>
    </location>
</feature>
<keyword evidence="2" id="KW-0808">Transferase</keyword>
<evidence type="ECO:0000256" key="2">
    <source>
        <dbReference type="ARBA" id="ARBA00022679"/>
    </source>
</evidence>
<dbReference type="EMBL" id="CAXHTA020000002">
    <property type="protein sequence ID" value="CAL5219552.1"/>
    <property type="molecule type" value="Genomic_DNA"/>
</dbReference>
<name>A0ABP1FPS4_9CHLO</name>
<dbReference type="Gene3D" id="1.10.510.10">
    <property type="entry name" value="Transferase(Phosphotransferase) domain 1"/>
    <property type="match status" value="1"/>
</dbReference>
<evidence type="ECO:0000313" key="9">
    <source>
        <dbReference type="Proteomes" id="UP001497392"/>
    </source>
</evidence>
<feature type="domain" description="Protein kinase" evidence="7">
    <location>
        <begin position="79"/>
        <end position="358"/>
    </location>
</feature>
<evidence type="ECO:0000256" key="4">
    <source>
        <dbReference type="ARBA" id="ARBA00022777"/>
    </source>
</evidence>
<keyword evidence="5" id="KW-0067">ATP-binding</keyword>
<accession>A0ABP1FPS4</accession>
<dbReference type="SMART" id="SM00220">
    <property type="entry name" value="S_TKc"/>
    <property type="match status" value="1"/>
</dbReference>
<evidence type="ECO:0000256" key="6">
    <source>
        <dbReference type="SAM" id="Coils"/>
    </source>
</evidence>
<dbReference type="Proteomes" id="UP001497392">
    <property type="component" value="Unassembled WGS sequence"/>
</dbReference>
<dbReference type="SUPFAM" id="SSF56112">
    <property type="entry name" value="Protein kinase-like (PK-like)"/>
    <property type="match status" value="1"/>
</dbReference>
<keyword evidence="3" id="KW-0547">Nucleotide-binding</keyword>
<evidence type="ECO:0000259" key="7">
    <source>
        <dbReference type="PROSITE" id="PS50011"/>
    </source>
</evidence>
<dbReference type="PANTHER" id="PTHR24349">
    <property type="entry name" value="SERINE/THREONINE-PROTEIN KINASE"/>
    <property type="match status" value="1"/>
</dbReference>
<keyword evidence="1" id="KW-0723">Serine/threonine-protein kinase</keyword>
<dbReference type="InterPro" id="IPR011009">
    <property type="entry name" value="Kinase-like_dom_sf"/>
</dbReference>
<evidence type="ECO:0000313" key="8">
    <source>
        <dbReference type="EMBL" id="CAL5219552.1"/>
    </source>
</evidence>
<protein>
    <submittedName>
        <fullName evidence="8">G1406 protein</fullName>
    </submittedName>
</protein>
<organism evidence="8 9">
    <name type="scientific">Coccomyxa viridis</name>
    <dbReference type="NCBI Taxonomy" id="1274662"/>
    <lineage>
        <taxon>Eukaryota</taxon>
        <taxon>Viridiplantae</taxon>
        <taxon>Chlorophyta</taxon>
        <taxon>core chlorophytes</taxon>
        <taxon>Trebouxiophyceae</taxon>
        <taxon>Trebouxiophyceae incertae sedis</taxon>
        <taxon>Coccomyxaceae</taxon>
        <taxon>Coccomyxa</taxon>
    </lineage>
</organism>
<dbReference type="Pfam" id="PF00069">
    <property type="entry name" value="Pkinase"/>
    <property type="match status" value="1"/>
</dbReference>
<dbReference type="InterPro" id="IPR000719">
    <property type="entry name" value="Prot_kinase_dom"/>
</dbReference>
<dbReference type="InterPro" id="IPR050205">
    <property type="entry name" value="CDPK_Ser/Thr_kinases"/>
</dbReference>
<comment type="caution">
    <text evidence="8">The sequence shown here is derived from an EMBL/GenBank/DDBJ whole genome shotgun (WGS) entry which is preliminary data.</text>
</comment>
<evidence type="ECO:0000256" key="3">
    <source>
        <dbReference type="ARBA" id="ARBA00022741"/>
    </source>
</evidence>
<sequence length="403" mass="45026">MSAAMELPRPSLLHSQHVDLHALASSSRTGARALIARQIRRRRDITQGTVCSATLQRPALSTGSHLPSASWRTDFSARYTLGSHIGSGSYGVVHLCIDKATGQKKAAKIMPKVRAKQTLERTQRKLEREVALMTRISKESRAVAQLVDVFEDRSYVYIVMDLLEGGDLEQLLEAHGAFSERAAAVTIYECLKIISVCHANGVLLGDIKPANFMLRKYYKDPIGAIEKQQLGPSWLKAIDFGCSQSVGHSRLQRRTGTPVYMSPETFRREYYLEADLWSLGMMLYQLIAARFPFWSSIAQCRTRSLEEVMKAVIMDNIPLDYGPWLTCSPECLDFLKGLLMRDPAQRMTATEALEHPWFRRHFDADAAKGLSRSSNNIVPLVPGAPRCSFYSSCASSVLRSLPV</sequence>
<proteinExistence type="predicted"/>
<evidence type="ECO:0000256" key="1">
    <source>
        <dbReference type="ARBA" id="ARBA00022527"/>
    </source>
</evidence>
<evidence type="ECO:0000256" key="5">
    <source>
        <dbReference type="ARBA" id="ARBA00022840"/>
    </source>
</evidence>
<keyword evidence="9" id="KW-1185">Reference proteome</keyword>
<keyword evidence="4" id="KW-0418">Kinase</keyword>
<keyword evidence="6" id="KW-0175">Coiled coil</keyword>
<dbReference type="PROSITE" id="PS50011">
    <property type="entry name" value="PROTEIN_KINASE_DOM"/>
    <property type="match status" value="1"/>
</dbReference>
<reference evidence="8 9" key="1">
    <citation type="submission" date="2024-06" db="EMBL/GenBank/DDBJ databases">
        <authorList>
            <person name="Kraege A."/>
            <person name="Thomma B."/>
        </authorList>
    </citation>
    <scope>NUCLEOTIDE SEQUENCE [LARGE SCALE GENOMIC DNA]</scope>
</reference>